<evidence type="ECO:0000256" key="3">
    <source>
        <dbReference type="ARBA" id="ARBA00022490"/>
    </source>
</evidence>
<evidence type="ECO:0000256" key="14">
    <source>
        <dbReference type="ARBA" id="ARBA00042842"/>
    </source>
</evidence>
<keyword evidence="7" id="KW-0573">Peptidoglycan synthesis</keyword>
<dbReference type="GO" id="GO:0008760">
    <property type="term" value="F:UDP-N-acetylglucosamine 1-carboxyvinyltransferase activity"/>
    <property type="evidence" value="ECO:0007669"/>
    <property type="project" value="UniProtKB-EC"/>
</dbReference>
<evidence type="ECO:0000256" key="10">
    <source>
        <dbReference type="ARBA" id="ARBA00038367"/>
    </source>
</evidence>
<evidence type="ECO:0000256" key="2">
    <source>
        <dbReference type="ARBA" id="ARBA00004752"/>
    </source>
</evidence>
<dbReference type="PANTHER" id="PTHR43783">
    <property type="entry name" value="UDP-N-ACETYLGLUCOSAMINE 1-CARBOXYVINYLTRANSFERASE"/>
    <property type="match status" value="1"/>
</dbReference>
<dbReference type="GO" id="GO:0051301">
    <property type="term" value="P:cell division"/>
    <property type="evidence" value="ECO:0007669"/>
    <property type="project" value="UniProtKB-KW"/>
</dbReference>
<keyword evidence="6" id="KW-0133">Cell shape</keyword>
<dbReference type="HAMAP" id="MF_00111">
    <property type="entry name" value="MurA"/>
    <property type="match status" value="1"/>
</dbReference>
<dbReference type="GO" id="GO:0071555">
    <property type="term" value="P:cell wall organization"/>
    <property type="evidence" value="ECO:0007669"/>
    <property type="project" value="UniProtKB-KW"/>
</dbReference>
<sequence>MDRLVVKGDRPLSGSVEISGAKNAVLPLMTAALMVNGETTLKRVPNLKDTRTMIRLLDIVGAGVSFDAGEMRIDGSTVNNLEAPYDLVKTMRASFYVLGPLLARFGKVKVSLPGGCAWGPRPVDFHLKGLEKLGAKITLEEGYILAEADRLIGNKVSFDFPSVGATGNIVMAGVLAKGETVIENAAREPEIVQLCDALNTMGAIIDGISTDKIIIEGVEELRSTDLDVIPDRIEAGTYLIAGAAMGEITVNYCNPNHLNVLIEKLIQAGAKIDTSKNSITIKKANPINPVDVTTEVYPGFPTDLQAQWIALMAIASGSSVVTDTVYHDRFTHIPELNRLGANIKLRENMAIINGVDHLIGAPVMSTDIRASAALIIGAIMARGKTDISRIYHIDRGYEFIEKKFQALGVDIIRKND</sequence>
<keyword evidence="8" id="KW-0131">Cell cycle</keyword>
<dbReference type="SUPFAM" id="SSF55205">
    <property type="entry name" value="EPT/RTPC-like"/>
    <property type="match status" value="1"/>
</dbReference>
<dbReference type="InterPro" id="IPR005750">
    <property type="entry name" value="UDP_GlcNAc_COvinyl_MurA"/>
</dbReference>
<dbReference type="InterPro" id="IPR050068">
    <property type="entry name" value="MurA_subfamily"/>
</dbReference>
<dbReference type="Pfam" id="PF00275">
    <property type="entry name" value="EPSP_synthase"/>
    <property type="match status" value="1"/>
</dbReference>
<evidence type="ECO:0000256" key="13">
    <source>
        <dbReference type="ARBA" id="ARBA00042443"/>
    </source>
</evidence>
<evidence type="ECO:0000256" key="15">
    <source>
        <dbReference type="ARBA" id="ARBA00047527"/>
    </source>
</evidence>
<dbReference type="CDD" id="cd01555">
    <property type="entry name" value="UdpNAET"/>
    <property type="match status" value="1"/>
</dbReference>
<comment type="catalytic activity">
    <reaction evidence="15">
        <text>phosphoenolpyruvate + UDP-N-acetyl-alpha-D-glucosamine = UDP-N-acetyl-3-O-(1-carboxyvinyl)-alpha-D-glucosamine + phosphate</text>
        <dbReference type="Rhea" id="RHEA:18681"/>
        <dbReference type="ChEBI" id="CHEBI:43474"/>
        <dbReference type="ChEBI" id="CHEBI:57705"/>
        <dbReference type="ChEBI" id="CHEBI:58702"/>
        <dbReference type="ChEBI" id="CHEBI:68483"/>
        <dbReference type="EC" id="2.5.1.7"/>
    </reaction>
</comment>
<dbReference type="EC" id="2.5.1.7" evidence="11"/>
<dbReference type="GO" id="GO:0019277">
    <property type="term" value="P:UDP-N-acetylgalactosamine biosynthetic process"/>
    <property type="evidence" value="ECO:0007669"/>
    <property type="project" value="InterPro"/>
</dbReference>
<accession>A0A381X0Q7</accession>
<gene>
    <name evidence="17" type="ORF">METZ01_LOCUS110992</name>
</gene>
<evidence type="ECO:0000256" key="1">
    <source>
        <dbReference type="ARBA" id="ARBA00004496"/>
    </source>
</evidence>
<dbReference type="EMBL" id="UINC01013460">
    <property type="protein sequence ID" value="SVA58138.1"/>
    <property type="molecule type" value="Genomic_DNA"/>
</dbReference>
<evidence type="ECO:0000256" key="11">
    <source>
        <dbReference type="ARBA" id="ARBA00039108"/>
    </source>
</evidence>
<dbReference type="NCBIfam" id="TIGR01072">
    <property type="entry name" value="murA"/>
    <property type="match status" value="1"/>
</dbReference>
<protein>
    <recommendedName>
        <fullName evidence="12">UDP-N-acetylglucosamine 1-carboxyvinyltransferase</fullName>
        <ecNumber evidence="11">2.5.1.7</ecNumber>
    </recommendedName>
    <alternativeName>
        <fullName evidence="13">Enoylpyruvate transferase</fullName>
    </alternativeName>
    <alternativeName>
        <fullName evidence="14">UDP-N-acetylglucosamine enolpyruvyl transferase</fullName>
    </alternativeName>
</protein>
<evidence type="ECO:0000259" key="16">
    <source>
        <dbReference type="Pfam" id="PF00275"/>
    </source>
</evidence>
<comment type="subcellular location">
    <subcellularLocation>
        <location evidence="1">Cytoplasm</location>
    </subcellularLocation>
</comment>
<dbReference type="GO" id="GO:0009252">
    <property type="term" value="P:peptidoglycan biosynthetic process"/>
    <property type="evidence" value="ECO:0007669"/>
    <property type="project" value="UniProtKB-KW"/>
</dbReference>
<keyword evidence="9" id="KW-0961">Cell wall biogenesis/degradation</keyword>
<comment type="similarity">
    <text evidence="10">Belongs to the EPSP synthase family. MurA subfamily.</text>
</comment>
<dbReference type="InterPro" id="IPR036968">
    <property type="entry name" value="Enolpyruvate_Tfrase_sf"/>
</dbReference>
<dbReference type="GO" id="GO:0005737">
    <property type="term" value="C:cytoplasm"/>
    <property type="evidence" value="ECO:0007669"/>
    <property type="project" value="UniProtKB-SubCell"/>
</dbReference>
<organism evidence="17">
    <name type="scientific">marine metagenome</name>
    <dbReference type="NCBI Taxonomy" id="408172"/>
    <lineage>
        <taxon>unclassified sequences</taxon>
        <taxon>metagenomes</taxon>
        <taxon>ecological metagenomes</taxon>
    </lineage>
</organism>
<evidence type="ECO:0000256" key="6">
    <source>
        <dbReference type="ARBA" id="ARBA00022960"/>
    </source>
</evidence>
<reference evidence="17" key="1">
    <citation type="submission" date="2018-05" db="EMBL/GenBank/DDBJ databases">
        <authorList>
            <person name="Lanie J.A."/>
            <person name="Ng W.-L."/>
            <person name="Kazmierczak K.M."/>
            <person name="Andrzejewski T.M."/>
            <person name="Davidsen T.M."/>
            <person name="Wayne K.J."/>
            <person name="Tettelin H."/>
            <person name="Glass J.I."/>
            <person name="Rusch D."/>
            <person name="Podicherti R."/>
            <person name="Tsui H.-C.T."/>
            <person name="Winkler M.E."/>
        </authorList>
    </citation>
    <scope>NUCLEOTIDE SEQUENCE</scope>
</reference>
<dbReference type="Gene3D" id="3.65.10.10">
    <property type="entry name" value="Enolpyruvate transferase domain"/>
    <property type="match status" value="2"/>
</dbReference>
<comment type="pathway">
    <text evidence="2">Cell wall biogenesis; peptidoglycan biosynthesis.</text>
</comment>
<keyword evidence="5" id="KW-0808">Transferase</keyword>
<evidence type="ECO:0000256" key="7">
    <source>
        <dbReference type="ARBA" id="ARBA00022984"/>
    </source>
</evidence>
<proteinExistence type="inferred from homology"/>
<dbReference type="InterPro" id="IPR013792">
    <property type="entry name" value="RNA3'P_cycl/enolpyr_Trfase_a/b"/>
</dbReference>
<evidence type="ECO:0000313" key="17">
    <source>
        <dbReference type="EMBL" id="SVA58138.1"/>
    </source>
</evidence>
<dbReference type="FunFam" id="3.65.10.10:FF:000001">
    <property type="entry name" value="UDP-N-acetylglucosamine 1-carboxyvinyltransferase"/>
    <property type="match status" value="1"/>
</dbReference>
<dbReference type="GO" id="GO:0008360">
    <property type="term" value="P:regulation of cell shape"/>
    <property type="evidence" value="ECO:0007669"/>
    <property type="project" value="UniProtKB-KW"/>
</dbReference>
<dbReference type="NCBIfam" id="NF006873">
    <property type="entry name" value="PRK09369.1"/>
    <property type="match status" value="1"/>
</dbReference>
<dbReference type="InterPro" id="IPR001986">
    <property type="entry name" value="Enolpyruvate_Tfrase_dom"/>
</dbReference>
<evidence type="ECO:0000256" key="4">
    <source>
        <dbReference type="ARBA" id="ARBA00022618"/>
    </source>
</evidence>
<keyword evidence="4" id="KW-0132">Cell division</keyword>
<keyword evidence="3" id="KW-0963">Cytoplasm</keyword>
<evidence type="ECO:0000256" key="8">
    <source>
        <dbReference type="ARBA" id="ARBA00023306"/>
    </source>
</evidence>
<name>A0A381X0Q7_9ZZZZ</name>
<evidence type="ECO:0000256" key="5">
    <source>
        <dbReference type="ARBA" id="ARBA00022679"/>
    </source>
</evidence>
<evidence type="ECO:0000256" key="12">
    <source>
        <dbReference type="ARBA" id="ARBA00039754"/>
    </source>
</evidence>
<feature type="domain" description="Enolpyruvate transferase" evidence="16">
    <location>
        <begin position="7"/>
        <end position="403"/>
    </location>
</feature>
<dbReference type="AlphaFoldDB" id="A0A381X0Q7"/>
<dbReference type="PANTHER" id="PTHR43783:SF1">
    <property type="entry name" value="UDP-N-ACETYLGLUCOSAMINE 1-CARBOXYVINYLTRANSFERASE"/>
    <property type="match status" value="1"/>
</dbReference>
<evidence type="ECO:0000256" key="9">
    <source>
        <dbReference type="ARBA" id="ARBA00023316"/>
    </source>
</evidence>